<feature type="compositionally biased region" description="Pro residues" evidence="1">
    <location>
        <begin position="829"/>
        <end position="838"/>
    </location>
</feature>
<dbReference type="RefSeq" id="XP_042566572.1">
    <property type="nucleotide sequence ID" value="XM_042710638.1"/>
</dbReference>
<feature type="compositionally biased region" description="Pro residues" evidence="1">
    <location>
        <begin position="804"/>
        <end position="814"/>
    </location>
</feature>
<feature type="compositionally biased region" description="Basic residues" evidence="1">
    <location>
        <begin position="20"/>
        <end position="30"/>
    </location>
</feature>
<keyword evidence="2" id="KW-1185">Reference proteome</keyword>
<evidence type="ECO:0000256" key="1">
    <source>
        <dbReference type="SAM" id="MobiDB-lite"/>
    </source>
</evidence>
<organism evidence="2 3">
    <name type="scientific">Clupea harengus</name>
    <name type="common">Atlantic herring</name>
    <dbReference type="NCBI Taxonomy" id="7950"/>
    <lineage>
        <taxon>Eukaryota</taxon>
        <taxon>Metazoa</taxon>
        <taxon>Chordata</taxon>
        <taxon>Craniata</taxon>
        <taxon>Vertebrata</taxon>
        <taxon>Euteleostomi</taxon>
        <taxon>Actinopterygii</taxon>
        <taxon>Neopterygii</taxon>
        <taxon>Teleostei</taxon>
        <taxon>Clupei</taxon>
        <taxon>Clupeiformes</taxon>
        <taxon>Clupeoidei</taxon>
        <taxon>Clupeidae</taxon>
        <taxon>Clupea</taxon>
    </lineage>
</organism>
<dbReference type="Proteomes" id="UP000515152">
    <property type="component" value="Chromosome 19"/>
</dbReference>
<feature type="region of interest" description="Disordered" evidence="1">
    <location>
        <begin position="1050"/>
        <end position="1074"/>
    </location>
</feature>
<evidence type="ECO:0000313" key="2">
    <source>
        <dbReference type="Proteomes" id="UP000515152"/>
    </source>
</evidence>
<feature type="region of interest" description="Disordered" evidence="1">
    <location>
        <begin position="412"/>
        <end position="431"/>
    </location>
</feature>
<dbReference type="AlphaFoldDB" id="A0A8M1KRR8"/>
<accession>A0A8M1KRR8</accession>
<feature type="region of interest" description="Disordered" evidence="1">
    <location>
        <begin position="269"/>
        <end position="326"/>
    </location>
</feature>
<feature type="compositionally biased region" description="Polar residues" evidence="1">
    <location>
        <begin position="309"/>
        <end position="326"/>
    </location>
</feature>
<protein>
    <submittedName>
        <fullName evidence="3">Mucin-2-like isoform X1</fullName>
    </submittedName>
</protein>
<feature type="region of interest" description="Disordered" evidence="1">
    <location>
        <begin position="1091"/>
        <end position="1114"/>
    </location>
</feature>
<dbReference type="GeneID" id="116225099"/>
<feature type="region of interest" description="Disordered" evidence="1">
    <location>
        <begin position="224"/>
        <end position="257"/>
    </location>
</feature>
<sequence length="1156" mass="123147">MHTSGYPFINSLQTREGSLRRSRPARRRVFRVQYMHPSGYPPSSTDSKPEEEVGVEVVPPEDVSFVSNTCTPVDIPSSTASKPEKEVCVEVSPPEDVSFMSNTCTPVDIPSSTDSKPEEEVCVEVVPPEDVSFVSNTCTPVDIPSSTDSQPEEEVCVEVVPPEDVSFVSPLEDTFVEALKPIDPDVSVMDTSIGSATLLDTFEGLSHNDIVTLTLEQVKVEAKAKNRKASLDPPAVGGAAEPLVAEETEPTEVSSPVIRRSSRIAIKQIERKVKQNSRRNNIREGENPEPQALKTPEKLKTTPQRKKAQSVNILSPTRQNLAQHTSTPQNTTLFIPVGQIHGPAPTGAQNSSLFNNTALGSTPYIPVGGNLDQNLTSQILDLQNPTLLSVPSDNLVQQTQATQNISLQTLKVQQTTKPASPKQNPGLKTPTKRKVERLLFVVRSPTRPMPTVVQNPALLTGTAVQNPALLTGTAVQNPMQVTGTAVQNPALLTGTAVQNPLQLTGTAVQNPTPLKGTIKQNPTPLKRTIKRNPTPLKRTMVHNPMQLTGTAVQNPALLTGTVVQIPTRLTSSVTNPSLLNPPVQNSTQLLQTVPYPKCSQNPQSKIQTSLTPAAQNSVQPTPVIQNLTAKTLKTQSPVVQTPAKRNKSAKTPAIQKPTTQTLAPKTVKALATQNPTMMSLATHNPTVQILSTQNLPAQTPGMQNLAQNTQAAHIPAVPTATTKYPPPPQTPQTQNPTAQTTPVDNLAMDTVITLNLDIEMDYTEPDELQAPELILPSIVTPRPQHGRLPMSTSVETPFVASFTPVPPPPSPSPSPSLSATSVSPKCKLSPPPPSPSPSPSATSVSPKCKLSPPPPSPSPSLSATSVSPKCKLSPPQPSKPQPNPPPQSQERNTKTTALPKVTLKHDLNSAPLVKPQMFSGFKVQQREAPSSSSRLGGSGGLQGFLTKQPLTTPSLPQAPLSAPQKPTPGKMAARPDCAPKGQAALMKIKKDPDQVPEDVKTASLRLKMLKKLKAKKKELAKLDYMLRERGMVPAPQACSAPPSVICGASADTSPASSQLLSPGTPSTPSTMSSDGADMLEMLAGGGGDAFGHLMSGSAPENPQNLYPTSAPLSAPSTAPAPDFLTIDDFLDDVIFDTNAPEKVVENTEFDTLDMFL</sequence>
<feature type="region of interest" description="Disordered" evidence="1">
    <location>
        <begin position="635"/>
        <end position="654"/>
    </location>
</feature>
<feature type="compositionally biased region" description="Pro residues" evidence="1">
    <location>
        <begin position="874"/>
        <end position="887"/>
    </location>
</feature>
<feature type="compositionally biased region" description="Low complexity" evidence="1">
    <location>
        <begin position="839"/>
        <end position="850"/>
    </location>
</feature>
<feature type="region of interest" description="Disordered" evidence="1">
    <location>
        <begin position="718"/>
        <end position="744"/>
    </location>
</feature>
<proteinExistence type="predicted"/>
<dbReference type="OrthoDB" id="6160353at2759"/>
<feature type="compositionally biased region" description="Low complexity" evidence="1">
    <location>
        <begin position="859"/>
        <end position="873"/>
    </location>
</feature>
<gene>
    <name evidence="3" type="primary">LOC116225099</name>
</gene>
<feature type="compositionally biased region" description="Low complexity" evidence="1">
    <location>
        <begin position="815"/>
        <end position="828"/>
    </location>
</feature>
<feature type="compositionally biased region" description="Polar residues" evidence="1">
    <location>
        <begin position="412"/>
        <end position="423"/>
    </location>
</feature>
<feature type="region of interest" description="Disordered" evidence="1">
    <location>
        <begin position="799"/>
        <end position="977"/>
    </location>
</feature>
<evidence type="ECO:0000313" key="3">
    <source>
        <dbReference type="RefSeq" id="XP_042566572.1"/>
    </source>
</evidence>
<feature type="compositionally biased region" description="Low complexity" evidence="1">
    <location>
        <begin position="731"/>
        <end position="742"/>
    </location>
</feature>
<reference evidence="3" key="1">
    <citation type="submission" date="2025-08" db="UniProtKB">
        <authorList>
            <consortium name="RefSeq"/>
        </authorList>
    </citation>
    <scope>IDENTIFICATION</scope>
</reference>
<name>A0A8M1KRR8_CLUHA</name>
<feature type="region of interest" description="Disordered" evidence="1">
    <location>
        <begin position="1"/>
        <end position="56"/>
    </location>
</feature>
<feature type="compositionally biased region" description="Low complexity" evidence="1">
    <location>
        <begin position="1056"/>
        <end position="1073"/>
    </location>
</feature>